<gene>
    <name evidence="2" type="ordered locus">BLASA_3645</name>
</gene>
<reference evidence="2 3" key="1">
    <citation type="journal article" date="2012" name="J. Bacteriol.">
        <title>Genome Sequence of Blastococcus saxobsidens DD2, a Stone-Inhabiting Bacterium.</title>
        <authorList>
            <person name="Chouaia B."/>
            <person name="Crotti E."/>
            <person name="Brusetti L."/>
            <person name="Daffonchio D."/>
            <person name="Essoussi I."/>
            <person name="Nouioui I."/>
            <person name="Sbissi I."/>
            <person name="Ghodhbane-Gtari F."/>
            <person name="Gtari M."/>
            <person name="Vacherie B."/>
            <person name="Barbe V."/>
            <person name="Medigue C."/>
            <person name="Gury J."/>
            <person name="Pujic P."/>
            <person name="Normand P."/>
        </authorList>
    </citation>
    <scope>NUCLEOTIDE SEQUENCE [LARGE SCALE GENOMIC DNA]</scope>
    <source>
        <strain evidence="2 3">DD2</strain>
    </source>
</reference>
<dbReference type="EMBL" id="FO117623">
    <property type="protein sequence ID" value="CCG04504.1"/>
    <property type="molecule type" value="Genomic_DNA"/>
</dbReference>
<evidence type="ECO:0008006" key="4">
    <source>
        <dbReference type="Google" id="ProtNLM"/>
    </source>
</evidence>
<name>H6RUY2_BLASD</name>
<dbReference type="KEGG" id="bsd:BLASA_3645"/>
<evidence type="ECO:0000313" key="3">
    <source>
        <dbReference type="Proteomes" id="UP000007517"/>
    </source>
</evidence>
<dbReference type="HOGENOM" id="CLU_655002_0_0_11"/>
<evidence type="ECO:0000256" key="1">
    <source>
        <dbReference type="SAM" id="Phobius"/>
    </source>
</evidence>
<dbReference type="OrthoDB" id="7343197at2"/>
<reference evidence="3" key="2">
    <citation type="submission" date="2012-02" db="EMBL/GenBank/DDBJ databases">
        <title>Complete genome sequence of Blastococcus saxobsidens strain DD2.</title>
        <authorList>
            <person name="Genoscope."/>
        </authorList>
    </citation>
    <scope>NUCLEOTIDE SEQUENCE [LARGE SCALE GENOMIC DNA]</scope>
    <source>
        <strain evidence="3">DD2</strain>
    </source>
</reference>
<dbReference type="STRING" id="1146883.BLASA_3645"/>
<proteinExistence type="predicted"/>
<organism evidence="2 3">
    <name type="scientific">Blastococcus saxobsidens (strain DD2)</name>
    <dbReference type="NCBI Taxonomy" id="1146883"/>
    <lineage>
        <taxon>Bacteria</taxon>
        <taxon>Bacillati</taxon>
        <taxon>Actinomycetota</taxon>
        <taxon>Actinomycetes</taxon>
        <taxon>Geodermatophilales</taxon>
        <taxon>Geodermatophilaceae</taxon>
        <taxon>Blastococcus</taxon>
    </lineage>
</organism>
<feature type="transmembrane region" description="Helical" evidence="1">
    <location>
        <begin position="226"/>
        <end position="250"/>
    </location>
</feature>
<accession>H6RUY2</accession>
<dbReference type="RefSeq" id="WP_014377381.1">
    <property type="nucleotide sequence ID" value="NC_016943.1"/>
</dbReference>
<dbReference type="eggNOG" id="COG1475">
    <property type="taxonomic scope" value="Bacteria"/>
</dbReference>
<feature type="transmembrane region" description="Helical" evidence="1">
    <location>
        <begin position="202"/>
        <end position="220"/>
    </location>
</feature>
<keyword evidence="1" id="KW-1133">Transmembrane helix</keyword>
<keyword evidence="1" id="KW-0812">Transmembrane</keyword>
<sequence length="419" mass="43489">MSRPRDWTPLRPSDPVGGDPAAIARLAQRYAATAAAISTAATALREIHDSTTVWESEAGRAFRDRTTEVGDTIVQARERYERTAAALAGYATTLDGIQAEADLVLARAKRAEAARDAAWRARERNSALSEADPVAGSRAHDDAAAATADIHAAGADLRELEDEWRSAGNAAADAIEEVNSGDRLEDDVWDDLLDAVRVITGWAGDLSALLGVLSVALSVIPALQPFAALLAAAALVLGLVSLAGSSVLLFHGRAALGDVLLGVVSVVTFGAGRAFVLAGQAVRQGARGLARPAFIRSQRARGASPRQADRIALTGRVTGGGRPAKANTTRAVSGSGCWPTRSEWASAYRPSSIHTPPATGRAPEFPAGTDCLPEVAAALRRARYADTGAQVSGVAGLGVSSAQLTIPEGPPRPPVSRDR</sequence>
<dbReference type="Proteomes" id="UP000007517">
    <property type="component" value="Chromosome"/>
</dbReference>
<protein>
    <recommendedName>
        <fullName evidence="4">WXG100 family type VII secretion target</fullName>
    </recommendedName>
</protein>
<keyword evidence="3" id="KW-1185">Reference proteome</keyword>
<dbReference type="AlphaFoldDB" id="H6RUY2"/>
<feature type="transmembrane region" description="Helical" evidence="1">
    <location>
        <begin position="259"/>
        <end position="282"/>
    </location>
</feature>
<keyword evidence="1" id="KW-0472">Membrane</keyword>
<evidence type="ECO:0000313" key="2">
    <source>
        <dbReference type="EMBL" id="CCG04504.1"/>
    </source>
</evidence>